<dbReference type="SUPFAM" id="SSF54928">
    <property type="entry name" value="RNA-binding domain, RBD"/>
    <property type="match status" value="1"/>
</dbReference>
<accession>A0ABS5UBU2</accession>
<dbReference type="InterPro" id="IPR035979">
    <property type="entry name" value="RBD_domain_sf"/>
</dbReference>
<dbReference type="PANTHER" id="PTHR15241">
    <property type="entry name" value="TRANSFORMER-2-RELATED"/>
    <property type="match status" value="1"/>
</dbReference>
<dbReference type="SMART" id="SM00360">
    <property type="entry name" value="RRM"/>
    <property type="match status" value="1"/>
</dbReference>
<evidence type="ECO:0000259" key="2">
    <source>
        <dbReference type="PROSITE" id="PS50102"/>
    </source>
</evidence>
<keyword evidence="4" id="KW-1185">Reference proteome</keyword>
<dbReference type="PROSITE" id="PS50102">
    <property type="entry name" value="RRM"/>
    <property type="match status" value="1"/>
</dbReference>
<evidence type="ECO:0000256" key="1">
    <source>
        <dbReference type="SAM" id="MobiDB-lite"/>
    </source>
</evidence>
<feature type="region of interest" description="Disordered" evidence="1">
    <location>
        <begin position="80"/>
        <end position="106"/>
    </location>
</feature>
<dbReference type="PANTHER" id="PTHR15241:SF304">
    <property type="entry name" value="RRM DOMAIN-CONTAINING PROTEIN"/>
    <property type="match status" value="1"/>
</dbReference>
<feature type="compositionally biased region" description="Basic and acidic residues" evidence="1">
    <location>
        <begin position="95"/>
        <end position="106"/>
    </location>
</feature>
<feature type="compositionally biased region" description="Polar residues" evidence="1">
    <location>
        <begin position="82"/>
        <end position="94"/>
    </location>
</feature>
<evidence type="ECO:0000313" key="3">
    <source>
        <dbReference type="EMBL" id="MBT1073154.1"/>
    </source>
</evidence>
<proteinExistence type="predicted"/>
<dbReference type="CDD" id="cd00590">
    <property type="entry name" value="RRM_SF"/>
    <property type="match status" value="1"/>
</dbReference>
<dbReference type="InterPro" id="IPR012677">
    <property type="entry name" value="Nucleotide-bd_a/b_plait_sf"/>
</dbReference>
<dbReference type="InterPro" id="IPR000504">
    <property type="entry name" value="RRM_dom"/>
</dbReference>
<dbReference type="RefSeq" id="WP_214300901.1">
    <property type="nucleotide sequence ID" value="NZ_JAHDYS010000017.1"/>
</dbReference>
<reference evidence="3 4" key="1">
    <citation type="submission" date="2021-05" db="EMBL/GenBank/DDBJ databases">
        <title>The draft genome of Geobacter chapellei DSM 13688.</title>
        <authorList>
            <person name="Xu Z."/>
            <person name="Masuda Y."/>
            <person name="Itoh H."/>
            <person name="Senoo K."/>
        </authorList>
    </citation>
    <scope>NUCLEOTIDE SEQUENCE [LARGE SCALE GENOMIC DNA]</scope>
    <source>
        <strain evidence="3 4">DSM 13688</strain>
    </source>
</reference>
<dbReference type="Pfam" id="PF00076">
    <property type="entry name" value="RRM_1"/>
    <property type="match status" value="1"/>
</dbReference>
<name>A0ABS5UBU2_9BACT</name>
<dbReference type="Proteomes" id="UP000784128">
    <property type="component" value="Unassembled WGS sequence"/>
</dbReference>
<feature type="domain" description="RRM" evidence="2">
    <location>
        <begin position="3"/>
        <end position="81"/>
    </location>
</feature>
<gene>
    <name evidence="3" type="ORF">KJB30_15275</name>
</gene>
<sequence length="106" mass="11707">MSKELYVGSISPKATEEDLIKLFTVAGTVTSVHLIRDNQTGEFKECGYVRMATEEQVKEAINLLDGALLINRVISVSVARPKTTNKPGSGNNRKFSPEKRPSKSKR</sequence>
<dbReference type="Gene3D" id="3.30.70.330">
    <property type="match status" value="1"/>
</dbReference>
<evidence type="ECO:0000313" key="4">
    <source>
        <dbReference type="Proteomes" id="UP000784128"/>
    </source>
</evidence>
<protein>
    <submittedName>
        <fullName evidence="3">RNA-binding protein</fullName>
    </submittedName>
</protein>
<organism evidence="3 4">
    <name type="scientific">Pelotalea chapellei</name>
    <dbReference type="NCBI Taxonomy" id="44671"/>
    <lineage>
        <taxon>Bacteria</taxon>
        <taxon>Pseudomonadati</taxon>
        <taxon>Thermodesulfobacteriota</taxon>
        <taxon>Desulfuromonadia</taxon>
        <taxon>Geobacterales</taxon>
        <taxon>Geobacteraceae</taxon>
        <taxon>Pelotalea</taxon>
    </lineage>
</organism>
<dbReference type="EMBL" id="JAHDYS010000017">
    <property type="protein sequence ID" value="MBT1073154.1"/>
    <property type="molecule type" value="Genomic_DNA"/>
</dbReference>
<comment type="caution">
    <text evidence="3">The sequence shown here is derived from an EMBL/GenBank/DDBJ whole genome shotgun (WGS) entry which is preliminary data.</text>
</comment>